<name>A0A1E7N3V9_KITAU</name>
<dbReference type="InterPro" id="IPR007295">
    <property type="entry name" value="DUF402"/>
</dbReference>
<dbReference type="Pfam" id="PF04167">
    <property type="entry name" value="DUF402"/>
    <property type="match status" value="1"/>
</dbReference>
<keyword evidence="3" id="KW-1185">Reference proteome</keyword>
<dbReference type="GeneID" id="97483816"/>
<dbReference type="Gene3D" id="2.40.380.10">
    <property type="entry name" value="FomD-like"/>
    <property type="match status" value="1"/>
</dbReference>
<dbReference type="SUPFAM" id="SSF159234">
    <property type="entry name" value="FomD-like"/>
    <property type="match status" value="1"/>
</dbReference>
<dbReference type="AlphaFoldDB" id="A0A1E7N3V9"/>
<evidence type="ECO:0000259" key="1">
    <source>
        <dbReference type="Pfam" id="PF04167"/>
    </source>
</evidence>
<dbReference type="Proteomes" id="UP000037395">
    <property type="component" value="Unassembled WGS sequence"/>
</dbReference>
<reference evidence="2" key="1">
    <citation type="submission" date="2016-08" db="EMBL/GenBank/DDBJ databases">
        <title>Sequencing, Assembly and Comparative Genomics of S. aureofaciens ATCC 10762.</title>
        <authorList>
            <person name="Gradnigo J.S."/>
            <person name="Johnson N."/>
            <person name="Somerville G.A."/>
        </authorList>
    </citation>
    <scope>NUCLEOTIDE SEQUENCE [LARGE SCALE GENOMIC DNA]</scope>
    <source>
        <strain evidence="2">ATCC 10762</strain>
    </source>
</reference>
<dbReference type="EMBL" id="JPRF03000035">
    <property type="protein sequence ID" value="OEV35354.1"/>
    <property type="molecule type" value="Genomic_DNA"/>
</dbReference>
<accession>A0A1E7N3V9</accession>
<gene>
    <name evidence="2" type="ORF">HS99_0032580</name>
</gene>
<protein>
    <recommendedName>
        <fullName evidence="1">DUF402 domain-containing protein</fullName>
    </recommendedName>
</protein>
<proteinExistence type="predicted"/>
<evidence type="ECO:0000313" key="3">
    <source>
        <dbReference type="Proteomes" id="UP000037395"/>
    </source>
</evidence>
<comment type="caution">
    <text evidence="2">The sequence shown here is derived from an EMBL/GenBank/DDBJ whole genome shotgun (WGS) entry which is preliminary data.</text>
</comment>
<dbReference type="InterPro" id="IPR035930">
    <property type="entry name" value="FomD-like_sf"/>
</dbReference>
<dbReference type="RefSeq" id="WP_046386277.1">
    <property type="nucleotide sequence ID" value="NZ_BMUB01000001.1"/>
</dbReference>
<feature type="domain" description="DUF402" evidence="1">
    <location>
        <begin position="83"/>
        <end position="185"/>
    </location>
</feature>
<organism evidence="2 3">
    <name type="scientific">Kitasatospora aureofaciens</name>
    <name type="common">Streptomyces aureofaciens</name>
    <dbReference type="NCBI Taxonomy" id="1894"/>
    <lineage>
        <taxon>Bacteria</taxon>
        <taxon>Bacillati</taxon>
        <taxon>Actinomycetota</taxon>
        <taxon>Actinomycetes</taxon>
        <taxon>Kitasatosporales</taxon>
        <taxon>Streptomycetaceae</taxon>
        <taxon>Kitasatospora</taxon>
    </lineage>
</organism>
<sequence>MRPATTPPEHVPGQVLRWNFHFGGQLTSCLPMRVVECGPDGLLLWLAAGSPLWKAELPDGQHIRDIPPESHPAGGYPMVAGEWDAISALIHQPASEPYAVWWIFEPGSGFSHWYVNLERREYRGGEIDVHDLELDLEVDAERRWRWKDEESFAAKTGHPAFWSAAQARAIRAGGEAVARLVEAGAFPFDGTHRDFAPPADWPLPPLPARP</sequence>
<evidence type="ECO:0000313" key="2">
    <source>
        <dbReference type="EMBL" id="OEV35354.1"/>
    </source>
</evidence>